<proteinExistence type="predicted"/>
<reference evidence="9 10" key="1">
    <citation type="submission" date="2012-12" db="EMBL/GenBank/DDBJ databases">
        <title>Novel taxa of Listeriaceae from agricultural environments in the United States.</title>
        <authorList>
            <person name="den Bakker H.C."/>
            <person name="Allred A."/>
            <person name="Warchocki S."/>
            <person name="Wright E.M."/>
            <person name="Burrell A."/>
            <person name="Nightingale K.K."/>
            <person name="Kephart D."/>
            <person name="Wiedmann M."/>
        </authorList>
    </citation>
    <scope>NUCLEOTIDE SEQUENCE [LARGE SCALE GENOMIC DNA]</scope>
    <source>
        <strain evidence="9 10">FSL F6-1183</strain>
    </source>
</reference>
<dbReference type="EMBL" id="AODG01000013">
    <property type="protein sequence ID" value="EUJ27099.1"/>
    <property type="molecule type" value="Genomic_DNA"/>
</dbReference>
<evidence type="ECO:0000313" key="9">
    <source>
        <dbReference type="EMBL" id="EUJ27099.1"/>
    </source>
</evidence>
<dbReference type="InterPro" id="IPR011257">
    <property type="entry name" value="DNA_glycosylase"/>
</dbReference>
<keyword evidence="2" id="KW-0479">Metal-binding</keyword>
<dbReference type="GO" id="GO:0046872">
    <property type="term" value="F:metal ion binding"/>
    <property type="evidence" value="ECO:0007669"/>
    <property type="project" value="UniProtKB-KW"/>
</dbReference>
<keyword evidence="4" id="KW-0378">Hydrolase</keyword>
<dbReference type="SUPFAM" id="SSF48150">
    <property type="entry name" value="DNA-glycosylase"/>
    <property type="match status" value="1"/>
</dbReference>
<protein>
    <submittedName>
        <fullName evidence="9">Endonuclease III (DNA repair)</fullName>
    </submittedName>
</protein>
<evidence type="ECO:0000256" key="5">
    <source>
        <dbReference type="ARBA" id="ARBA00023004"/>
    </source>
</evidence>
<keyword evidence="9" id="KW-0255">Endonuclease</keyword>
<keyword evidence="5" id="KW-0408">Iron</keyword>
<dbReference type="CDD" id="cd00056">
    <property type="entry name" value="ENDO3c"/>
    <property type="match status" value="1"/>
</dbReference>
<dbReference type="Pfam" id="PF00730">
    <property type="entry name" value="HhH-GPD"/>
    <property type="match status" value="1"/>
</dbReference>
<dbReference type="GO" id="GO:0006285">
    <property type="term" value="P:base-excision repair, AP site formation"/>
    <property type="evidence" value="ECO:0007669"/>
    <property type="project" value="TreeGrafter"/>
</dbReference>
<evidence type="ECO:0000259" key="8">
    <source>
        <dbReference type="Pfam" id="PF00730"/>
    </source>
</evidence>
<gene>
    <name evidence="9" type="ORF">LMUR_11392</name>
</gene>
<evidence type="ECO:0000313" key="10">
    <source>
        <dbReference type="Proteomes" id="UP000019251"/>
    </source>
</evidence>
<evidence type="ECO:0000256" key="3">
    <source>
        <dbReference type="ARBA" id="ARBA00022763"/>
    </source>
</evidence>
<evidence type="ECO:0000256" key="4">
    <source>
        <dbReference type="ARBA" id="ARBA00022801"/>
    </source>
</evidence>
<dbReference type="InterPro" id="IPR003265">
    <property type="entry name" value="HhH-GPD_domain"/>
</dbReference>
<evidence type="ECO:0000256" key="6">
    <source>
        <dbReference type="ARBA" id="ARBA00023014"/>
    </source>
</evidence>
<keyword evidence="1" id="KW-0004">4Fe-4S</keyword>
<evidence type="ECO:0000256" key="1">
    <source>
        <dbReference type="ARBA" id="ARBA00022485"/>
    </source>
</evidence>
<keyword evidence="6" id="KW-0411">Iron-sulfur</keyword>
<keyword evidence="9" id="KW-0540">Nuclease</keyword>
<keyword evidence="7" id="KW-0326">Glycosidase</keyword>
<dbReference type="GO" id="GO:0051539">
    <property type="term" value="F:4 iron, 4 sulfur cluster binding"/>
    <property type="evidence" value="ECO:0007669"/>
    <property type="project" value="UniProtKB-KW"/>
</dbReference>
<organism evidence="9 10">
    <name type="scientific">Listeria grayi FSL F6-1183</name>
    <dbReference type="NCBI Taxonomy" id="1265827"/>
    <lineage>
        <taxon>Bacteria</taxon>
        <taxon>Bacillati</taxon>
        <taxon>Bacillota</taxon>
        <taxon>Bacilli</taxon>
        <taxon>Bacillales</taxon>
        <taxon>Listeriaceae</taxon>
        <taxon>Listeria</taxon>
    </lineage>
</organism>
<sequence length="95" mass="11089">MLTKQQTIMCIEEMERMFPMAHCELEHRNTFELLVAVVLSAQCTDVLVNRVTASLFEKYHRPEDYLDVSVEELMDDIRSIGLYKNKAKNNPRLIA</sequence>
<dbReference type="GO" id="GO:0019104">
    <property type="term" value="F:DNA N-glycosylase activity"/>
    <property type="evidence" value="ECO:0007669"/>
    <property type="project" value="TreeGrafter"/>
</dbReference>
<keyword evidence="3" id="KW-0227">DNA damage</keyword>
<comment type="caution">
    <text evidence="9">The sequence shown here is derived from an EMBL/GenBank/DDBJ whole genome shotgun (WGS) entry which is preliminary data.</text>
</comment>
<evidence type="ECO:0000256" key="7">
    <source>
        <dbReference type="ARBA" id="ARBA00023295"/>
    </source>
</evidence>
<evidence type="ECO:0000256" key="2">
    <source>
        <dbReference type="ARBA" id="ARBA00022723"/>
    </source>
</evidence>
<dbReference type="PANTHER" id="PTHR10359:SF18">
    <property type="entry name" value="ENDONUCLEASE III"/>
    <property type="match status" value="1"/>
</dbReference>
<dbReference type="Proteomes" id="UP000019251">
    <property type="component" value="Unassembled WGS sequence"/>
</dbReference>
<dbReference type="Gene3D" id="1.10.340.30">
    <property type="entry name" value="Hypothetical protein, domain 2"/>
    <property type="match status" value="1"/>
</dbReference>
<accession>A0A829R6Q5</accession>
<feature type="domain" description="HhH-GPD" evidence="8">
    <location>
        <begin position="35"/>
        <end position="89"/>
    </location>
</feature>
<name>A0A829R6Q5_LISGR</name>
<dbReference type="AlphaFoldDB" id="A0A829R6Q5"/>
<dbReference type="GO" id="GO:0004519">
    <property type="term" value="F:endonuclease activity"/>
    <property type="evidence" value="ECO:0007669"/>
    <property type="project" value="UniProtKB-KW"/>
</dbReference>
<dbReference type="PANTHER" id="PTHR10359">
    <property type="entry name" value="A/G-SPECIFIC ADENINE GLYCOSYLASE/ENDONUCLEASE III"/>
    <property type="match status" value="1"/>
</dbReference>